<reference evidence="2" key="1">
    <citation type="submission" date="2016-11" db="UniProtKB">
        <authorList>
            <consortium name="WormBaseParasite"/>
        </authorList>
    </citation>
    <scope>IDENTIFICATION</scope>
    <source>
        <strain evidence="2">KR3021</strain>
    </source>
</reference>
<proteinExistence type="predicted"/>
<sequence length="753" mass="81084">MLTRLASIPKGQLALSFRSLSTSTQSVTYTIKDEVAVVKMDLPQTNQNVLNESISKGLAKCFDEILGNDAVKSVVLMSGKPGSFVAGADISMLSNAENGAAVEKLSREGQAQFARLEASKKPIVAAIMGPCMGGGLELALACHYRIAVNDTKTNMALPEVMLGLLPGAGGTQRLPKLVSLTNALDMALTGKNIKPMKAKKIGLVDMIVQPLGVGIDTAENNTHKYLEEVAIKTAKNISNGSLKIERVLPFADRVQNYFLSRRPLIDSVVMRMAKEKVMKQTNGNYPAPLAILETIRTGLVEGKEAGYDAEAKAFGKLAESNASKALIGLFHASTAAKKNTYGEGKPYKEVSVIGAGLMGAGIANITIDKGVKTNLLDMSQPALDRGTKQIISELEGGVKRKRYSKAEKDVFASNLRTTTNYADISKSDIVIEAVFEDLSLKHKIIQQIEAVVGPNCVIGTNTSALPITEIAKASKRPENVIGIHYYSPTVKNQLLEIITHEGTSQETIATAVKLGLQQKKLIIVVKDCPGFFVVRCLGPAMAEVFRLLQEGVGPQELDKLTKNYGFPVGMATLADEVGIDVGFHVAQYLGKSLGPRVRGGDIGVFEELVKAGHLGKKTNSGVYTYTTDAKGKTKKEVNEAVSKILAEHKKEAPSAVSSTEDRQLRIVSRFVNEAALCLQENVIAKPSDGDLASVFGIGFPPFWGGPFRFVDLYGAGKLVKNMERYANAYEAVQFTPCDLLQDYAKSGKKFYSK</sequence>
<evidence type="ECO:0000313" key="1">
    <source>
        <dbReference type="Proteomes" id="UP000095286"/>
    </source>
</evidence>
<name>A0AC35TNS3_9BILA</name>
<accession>A0AC35TNS3</accession>
<organism evidence="1 2">
    <name type="scientific">Rhabditophanes sp. KR3021</name>
    <dbReference type="NCBI Taxonomy" id="114890"/>
    <lineage>
        <taxon>Eukaryota</taxon>
        <taxon>Metazoa</taxon>
        <taxon>Ecdysozoa</taxon>
        <taxon>Nematoda</taxon>
        <taxon>Chromadorea</taxon>
        <taxon>Rhabditida</taxon>
        <taxon>Tylenchina</taxon>
        <taxon>Panagrolaimomorpha</taxon>
        <taxon>Strongyloidoidea</taxon>
        <taxon>Alloionematidae</taxon>
        <taxon>Rhabditophanes</taxon>
    </lineage>
</organism>
<evidence type="ECO:0000313" key="2">
    <source>
        <dbReference type="WBParaSite" id="RSKR_0000285300.1"/>
    </source>
</evidence>
<protein>
    <submittedName>
        <fullName evidence="2">Enoyl-CoA hydratase</fullName>
    </submittedName>
</protein>
<dbReference type="Proteomes" id="UP000095286">
    <property type="component" value="Unplaced"/>
</dbReference>
<dbReference type="WBParaSite" id="RSKR_0000285300.1">
    <property type="protein sequence ID" value="RSKR_0000285300.1"/>
    <property type="gene ID" value="RSKR_0000285300"/>
</dbReference>